<sequence>TFLSEKLSEEVQIKGHTAQQGSYGSYSLVLCNKSLEKFLITKADIDNARSAGNLYSLLHEKRCEFFKIQYAESKKYVDYAANEHKLGEELIAAVKRNDVDTVKKQLCERNKGASKKKTSRTI</sequence>
<name>X6L7W3_RETFI</name>
<feature type="non-terminal residue" evidence="1">
    <location>
        <position position="122"/>
    </location>
</feature>
<protein>
    <submittedName>
        <fullName evidence="1">Uncharacterized protein</fullName>
    </submittedName>
</protein>
<comment type="caution">
    <text evidence="1">The sequence shown here is derived from an EMBL/GenBank/DDBJ whole genome shotgun (WGS) entry which is preliminary data.</text>
</comment>
<dbReference type="AlphaFoldDB" id="X6L7W3"/>
<dbReference type="EMBL" id="ASPP01049637">
    <property type="protein sequence ID" value="ETN97463.1"/>
    <property type="molecule type" value="Genomic_DNA"/>
</dbReference>
<evidence type="ECO:0000313" key="2">
    <source>
        <dbReference type="Proteomes" id="UP000023152"/>
    </source>
</evidence>
<feature type="non-terminal residue" evidence="1">
    <location>
        <position position="1"/>
    </location>
</feature>
<evidence type="ECO:0000313" key="1">
    <source>
        <dbReference type="EMBL" id="ETN97463.1"/>
    </source>
</evidence>
<organism evidence="1 2">
    <name type="scientific">Reticulomyxa filosa</name>
    <dbReference type="NCBI Taxonomy" id="46433"/>
    <lineage>
        <taxon>Eukaryota</taxon>
        <taxon>Sar</taxon>
        <taxon>Rhizaria</taxon>
        <taxon>Retaria</taxon>
        <taxon>Foraminifera</taxon>
        <taxon>Monothalamids</taxon>
        <taxon>Reticulomyxidae</taxon>
        <taxon>Reticulomyxa</taxon>
    </lineage>
</organism>
<gene>
    <name evidence="1" type="ORF">RFI_40066</name>
</gene>
<accession>X6L7W3</accession>
<proteinExistence type="predicted"/>
<keyword evidence="2" id="KW-1185">Reference proteome</keyword>
<dbReference type="OrthoDB" id="10049489at2759"/>
<reference evidence="1 2" key="1">
    <citation type="journal article" date="2013" name="Curr. Biol.">
        <title>The Genome of the Foraminiferan Reticulomyxa filosa.</title>
        <authorList>
            <person name="Glockner G."/>
            <person name="Hulsmann N."/>
            <person name="Schleicher M."/>
            <person name="Noegel A.A."/>
            <person name="Eichinger L."/>
            <person name="Gallinger C."/>
            <person name="Pawlowski J."/>
            <person name="Sierra R."/>
            <person name="Euteneuer U."/>
            <person name="Pillet L."/>
            <person name="Moustafa A."/>
            <person name="Platzer M."/>
            <person name="Groth M."/>
            <person name="Szafranski K."/>
            <person name="Schliwa M."/>
        </authorList>
    </citation>
    <scope>NUCLEOTIDE SEQUENCE [LARGE SCALE GENOMIC DNA]</scope>
</reference>
<dbReference type="Proteomes" id="UP000023152">
    <property type="component" value="Unassembled WGS sequence"/>
</dbReference>